<feature type="domain" description="Porin" evidence="11">
    <location>
        <begin position="46"/>
        <end position="400"/>
    </location>
</feature>
<dbReference type="KEGG" id="iod:EJO50_08465"/>
<dbReference type="GO" id="GO:0034220">
    <property type="term" value="P:monoatomic ion transmembrane transport"/>
    <property type="evidence" value="ECO:0007669"/>
    <property type="project" value="InterPro"/>
</dbReference>
<comment type="subunit">
    <text evidence="2">Homotrimer.</text>
</comment>
<evidence type="ECO:0000256" key="10">
    <source>
        <dbReference type="ARBA" id="ARBA00023237"/>
    </source>
</evidence>
<evidence type="ECO:0000313" key="13">
    <source>
        <dbReference type="Proteomes" id="UP000282438"/>
    </source>
</evidence>
<dbReference type="EMBL" id="CP034433">
    <property type="protein sequence ID" value="AZN36524.1"/>
    <property type="molecule type" value="Genomic_DNA"/>
</dbReference>
<accession>A0A3S8ZSU6</accession>
<keyword evidence="9" id="KW-0472">Membrane</keyword>
<dbReference type="PANTHER" id="PTHR34501:SF9">
    <property type="entry name" value="MAJOR OUTER MEMBRANE PROTEIN P.IA"/>
    <property type="match status" value="1"/>
</dbReference>
<evidence type="ECO:0000256" key="2">
    <source>
        <dbReference type="ARBA" id="ARBA00011233"/>
    </source>
</evidence>
<keyword evidence="10" id="KW-0998">Cell outer membrane</keyword>
<evidence type="ECO:0000313" key="12">
    <source>
        <dbReference type="EMBL" id="AZN36524.1"/>
    </source>
</evidence>
<keyword evidence="4" id="KW-1134">Transmembrane beta strand</keyword>
<protein>
    <submittedName>
        <fullName evidence="12">Porin</fullName>
    </submittedName>
</protein>
<keyword evidence="3" id="KW-0813">Transport</keyword>
<dbReference type="Pfam" id="PF13609">
    <property type="entry name" value="Porin_4"/>
    <property type="match status" value="1"/>
</dbReference>
<dbReference type="InterPro" id="IPR050298">
    <property type="entry name" value="Gram-neg_bact_OMP"/>
</dbReference>
<organism evidence="12 13">
    <name type="scientific">Iodobacter ciconiae</name>
    <dbReference type="NCBI Taxonomy" id="2496266"/>
    <lineage>
        <taxon>Bacteria</taxon>
        <taxon>Pseudomonadati</taxon>
        <taxon>Pseudomonadota</taxon>
        <taxon>Betaproteobacteria</taxon>
        <taxon>Neisseriales</taxon>
        <taxon>Chitinibacteraceae</taxon>
        <taxon>Iodobacter</taxon>
    </lineage>
</organism>
<dbReference type="InterPro" id="IPR023614">
    <property type="entry name" value="Porin_dom_sf"/>
</dbReference>
<dbReference type="OrthoDB" id="5289162at2"/>
<dbReference type="GO" id="GO:0009279">
    <property type="term" value="C:cell outer membrane"/>
    <property type="evidence" value="ECO:0007669"/>
    <property type="project" value="UniProtKB-SubCell"/>
</dbReference>
<proteinExistence type="predicted"/>
<dbReference type="GO" id="GO:0046930">
    <property type="term" value="C:pore complex"/>
    <property type="evidence" value="ECO:0007669"/>
    <property type="project" value="UniProtKB-KW"/>
</dbReference>
<keyword evidence="13" id="KW-1185">Reference proteome</keyword>
<evidence type="ECO:0000256" key="8">
    <source>
        <dbReference type="ARBA" id="ARBA00023114"/>
    </source>
</evidence>
<evidence type="ECO:0000259" key="11">
    <source>
        <dbReference type="Pfam" id="PF13609"/>
    </source>
</evidence>
<dbReference type="SUPFAM" id="SSF56935">
    <property type="entry name" value="Porins"/>
    <property type="match status" value="1"/>
</dbReference>
<keyword evidence="7" id="KW-0406">Ion transport</keyword>
<evidence type="ECO:0000256" key="3">
    <source>
        <dbReference type="ARBA" id="ARBA00022448"/>
    </source>
</evidence>
<dbReference type="CDD" id="cd00342">
    <property type="entry name" value="gram_neg_porins"/>
    <property type="match status" value="1"/>
</dbReference>
<evidence type="ECO:0000256" key="5">
    <source>
        <dbReference type="ARBA" id="ARBA00022692"/>
    </source>
</evidence>
<dbReference type="Proteomes" id="UP000282438">
    <property type="component" value="Chromosome"/>
</dbReference>
<dbReference type="PANTHER" id="PTHR34501">
    <property type="entry name" value="PROTEIN YDDL-RELATED"/>
    <property type="match status" value="1"/>
</dbReference>
<dbReference type="GO" id="GO:0015288">
    <property type="term" value="F:porin activity"/>
    <property type="evidence" value="ECO:0007669"/>
    <property type="project" value="UniProtKB-KW"/>
</dbReference>
<evidence type="ECO:0000256" key="6">
    <source>
        <dbReference type="ARBA" id="ARBA00022729"/>
    </source>
</evidence>
<evidence type="ECO:0000256" key="7">
    <source>
        <dbReference type="ARBA" id="ARBA00023065"/>
    </source>
</evidence>
<name>A0A3S8ZSU6_9NEIS</name>
<keyword evidence="5" id="KW-0812">Transmembrane</keyword>
<sequence length="429" mass="45433">MNLCLFNEPALKKPGSLKSKNSKHLTFSFTCFLGVVQIMKKIIALAISAAFTAPAAFADVELGPFSIYGTAATAVEIISVDNNTGKPLLPTKDSQTRLMDQSSKLGFKAKYDLGDDFFALAQVESRFYLGNNGDNTDDKAEIGSRNTFVGIGSKQAGTLRLGRYDNAYKLSLKQIVPTLYGNLNEASATYGSKQILNRLGGRQGDMIAYESPDLMGFSGNLSYNFGKDSTNSISAGSAGAPSNTVATDLMGQTAIGIAYKHSMFNVGFGYTTISNAAWKLDGSSGASAKNLAGSQKLDAYQFGGQVNYMDFSAGAIFERTSSSLSGLTAGNFDQHQNVFGLIGGYKKDALEIQVQYAKASDVDGSTLADTGGQQASISVGYNLHKYVQAVASFTKVDNDRNANFTSASGFGLDKGNGMSQFALGLVGKF</sequence>
<evidence type="ECO:0000256" key="4">
    <source>
        <dbReference type="ARBA" id="ARBA00022452"/>
    </source>
</evidence>
<evidence type="ECO:0000256" key="1">
    <source>
        <dbReference type="ARBA" id="ARBA00004571"/>
    </source>
</evidence>
<dbReference type="PRINTS" id="PR00182">
    <property type="entry name" value="ECOLNEIPORIN"/>
</dbReference>
<evidence type="ECO:0000256" key="9">
    <source>
        <dbReference type="ARBA" id="ARBA00023136"/>
    </source>
</evidence>
<keyword evidence="6" id="KW-0732">Signal</keyword>
<reference evidence="12 13" key="1">
    <citation type="submission" date="2018-12" db="EMBL/GenBank/DDBJ databases">
        <title>Complete genome sequence of Iodobacter sp. H11R3.</title>
        <authorList>
            <person name="Bae J.-W."/>
        </authorList>
    </citation>
    <scope>NUCLEOTIDE SEQUENCE [LARGE SCALE GENOMIC DNA]</scope>
    <source>
        <strain evidence="12 13">H11R3</strain>
    </source>
</reference>
<dbReference type="InterPro" id="IPR001702">
    <property type="entry name" value="Porin_Gram-ve"/>
</dbReference>
<dbReference type="AlphaFoldDB" id="A0A3S8ZSU6"/>
<dbReference type="Gene3D" id="2.40.160.10">
    <property type="entry name" value="Porin"/>
    <property type="match status" value="1"/>
</dbReference>
<comment type="subcellular location">
    <subcellularLocation>
        <location evidence="1">Cell outer membrane</location>
        <topology evidence="1">Multi-pass membrane protein</topology>
    </subcellularLocation>
</comment>
<dbReference type="InterPro" id="IPR033900">
    <property type="entry name" value="Gram_neg_porin_domain"/>
</dbReference>
<gene>
    <name evidence="12" type="ORF">EJO50_08465</name>
</gene>
<keyword evidence="8" id="KW-0626">Porin</keyword>